<dbReference type="InterPro" id="IPR004554">
    <property type="entry name" value="HMG_CoA_Rdtase_eu_arc"/>
</dbReference>
<dbReference type="GO" id="GO:0015936">
    <property type="term" value="P:coenzyme A metabolic process"/>
    <property type="evidence" value="ECO:0007669"/>
    <property type="project" value="InterPro"/>
</dbReference>
<dbReference type="CDD" id="cd00643">
    <property type="entry name" value="HMG-CoA_reductase_classI"/>
    <property type="match status" value="1"/>
</dbReference>
<dbReference type="PROSITE" id="PS00318">
    <property type="entry name" value="HMG_COA_REDUCTASE_2"/>
    <property type="match status" value="1"/>
</dbReference>
<dbReference type="PROSITE" id="PS50065">
    <property type="entry name" value="HMG_COA_REDUCTASE_4"/>
    <property type="match status" value="1"/>
</dbReference>
<dbReference type="SUPFAM" id="SSF56542">
    <property type="entry name" value="Substrate-binding domain of HMG-CoA reductase"/>
    <property type="match status" value="1"/>
</dbReference>
<dbReference type="Proteomes" id="UP000182264">
    <property type="component" value="Chromosome"/>
</dbReference>
<dbReference type="PANTHER" id="PTHR10572:SF24">
    <property type="entry name" value="3-HYDROXY-3-METHYLGLUTARYL-COENZYME A REDUCTASE"/>
    <property type="match status" value="1"/>
</dbReference>
<dbReference type="EMBL" id="CP015518">
    <property type="protein sequence ID" value="APG26355.1"/>
    <property type="molecule type" value="Genomic_DNA"/>
</dbReference>
<dbReference type="Gene3D" id="3.90.770.10">
    <property type="entry name" value="3-hydroxy-3-methylglutaryl-coenzyme A Reductase, Chain A, domain 2"/>
    <property type="match status" value="1"/>
</dbReference>
<dbReference type="InterPro" id="IPR002202">
    <property type="entry name" value="HMG_CoA_Rdtase"/>
</dbReference>
<evidence type="ECO:0000256" key="1">
    <source>
        <dbReference type="ARBA" id="ARBA00007661"/>
    </source>
</evidence>
<evidence type="ECO:0000256" key="3">
    <source>
        <dbReference type="ARBA" id="ARBA00022857"/>
    </source>
</evidence>
<dbReference type="STRING" id="29542.A6070_07265"/>
<dbReference type="GO" id="GO:0008299">
    <property type="term" value="P:isoprenoid biosynthetic process"/>
    <property type="evidence" value="ECO:0007669"/>
    <property type="project" value="InterPro"/>
</dbReference>
<reference evidence="5 6" key="1">
    <citation type="journal article" date="2017" name="Genome Announc.">
        <title>Complete Genome Sequences of Two Acetylene-Fermenting Pelobacter acetylenicus Strains.</title>
        <authorList>
            <person name="Sutton J.M."/>
            <person name="Baesman S.M."/>
            <person name="Fierst J.L."/>
            <person name="Poret-Peterson A.T."/>
            <person name="Oremland R.S."/>
            <person name="Dunlap D.S."/>
            <person name="Akob D.M."/>
        </authorList>
    </citation>
    <scope>NUCLEOTIDE SEQUENCE [LARGE SCALE GENOMIC DNA]</scope>
    <source>
        <strain evidence="5 6">DSM 3247</strain>
    </source>
</reference>
<dbReference type="GO" id="GO:0004420">
    <property type="term" value="F:hydroxymethylglutaryl-CoA reductase (NADPH) activity"/>
    <property type="evidence" value="ECO:0007669"/>
    <property type="project" value="UniProtKB-EC"/>
</dbReference>
<comment type="similarity">
    <text evidence="1">Belongs to the HMG-CoA reductase family.</text>
</comment>
<name>A0A1L3GKE4_SYNAC</name>
<dbReference type="InterPro" id="IPR023074">
    <property type="entry name" value="HMG_CoA_Rdtase_cat_sf"/>
</dbReference>
<evidence type="ECO:0000313" key="5">
    <source>
        <dbReference type="EMBL" id="APG26355.1"/>
    </source>
</evidence>
<organism evidence="5 6">
    <name type="scientific">Syntrophotalea acetylenica</name>
    <name type="common">Pelobacter acetylenicus</name>
    <dbReference type="NCBI Taxonomy" id="29542"/>
    <lineage>
        <taxon>Bacteria</taxon>
        <taxon>Pseudomonadati</taxon>
        <taxon>Thermodesulfobacteriota</taxon>
        <taxon>Desulfuromonadia</taxon>
        <taxon>Desulfuromonadales</taxon>
        <taxon>Syntrophotaleaceae</taxon>
        <taxon>Syntrophotalea</taxon>
    </lineage>
</organism>
<dbReference type="InterPro" id="IPR009023">
    <property type="entry name" value="HMG_CoA_Rdtase_NAD(P)-bd_sf"/>
</dbReference>
<dbReference type="EC" id="1.1.1.34" evidence="2"/>
<evidence type="ECO:0000256" key="4">
    <source>
        <dbReference type="ARBA" id="ARBA00023002"/>
    </source>
</evidence>
<sequence>MAQLPVGAIGPLRINGVHAHGDFYVPLATSEGALIASYNRGAKIASLSGGVRAFCLTERVSRAPGFLFADLIQAGEFIVWVIRHFENLREEAQKTTTHGHLEDMKVTLEGNHVFLHFEYTTGDAAGQNMVTIATEAACRFIVAKCPVKPKLWFVESNMSGDKKATALSFLSVRGKKVIAETVIPRNLIKRMLHTTPEMMMEYWKMSFVGGVQTGSIGVQGHYANGLAAMFIACGQDAACVAEASVGLTRLDLDDNGDLYISVSLPNLIVGTIGGGTGLPTQKECLAMLGCTGSGSARKFAEICAAVALAGEISIMGALSSGQFTQAHIKYGRKTKK</sequence>
<protein>
    <recommendedName>
        <fullName evidence="2">hydroxymethylglutaryl-CoA reductase (NADPH)</fullName>
        <ecNumber evidence="2">1.1.1.34</ecNumber>
    </recommendedName>
</protein>
<dbReference type="PRINTS" id="PR00071">
    <property type="entry name" value="HMGCOARDTASE"/>
</dbReference>
<dbReference type="KEGG" id="pace:A6070_07265"/>
<keyword evidence="3" id="KW-0521">NADP</keyword>
<dbReference type="Pfam" id="PF00368">
    <property type="entry name" value="HMG-CoA_red"/>
    <property type="match status" value="1"/>
</dbReference>
<keyword evidence="6" id="KW-1185">Reference proteome</keyword>
<proteinExistence type="inferred from homology"/>
<dbReference type="AlphaFoldDB" id="A0A1L3GKE4"/>
<gene>
    <name evidence="5" type="ORF">A7E75_13240</name>
</gene>
<dbReference type="InterPro" id="IPR009029">
    <property type="entry name" value="HMG_CoA_Rdtase_sub-bd_dom_sf"/>
</dbReference>
<dbReference type="Gene3D" id="3.30.70.420">
    <property type="entry name" value="Hydroxymethylglutaryl-CoA reductase, class I/II, NAD/NADP-binding domain"/>
    <property type="match status" value="1"/>
</dbReference>
<dbReference type="SUPFAM" id="SSF55035">
    <property type="entry name" value="NAD-binding domain of HMG-CoA reductase"/>
    <property type="match status" value="1"/>
</dbReference>
<evidence type="ECO:0000313" key="6">
    <source>
        <dbReference type="Proteomes" id="UP000182264"/>
    </source>
</evidence>
<dbReference type="InterPro" id="IPR023076">
    <property type="entry name" value="HMG_CoA_Rdtase_CS"/>
</dbReference>
<evidence type="ECO:0000256" key="2">
    <source>
        <dbReference type="ARBA" id="ARBA00012999"/>
    </source>
</evidence>
<accession>A0A1L3GKE4</accession>
<dbReference type="PANTHER" id="PTHR10572">
    <property type="entry name" value="3-HYDROXY-3-METHYLGLUTARYL-COENZYME A REDUCTASE"/>
    <property type="match status" value="1"/>
</dbReference>
<keyword evidence="4" id="KW-0560">Oxidoreductase</keyword>